<dbReference type="Proteomes" id="UP001630303">
    <property type="component" value="Unassembled WGS sequence"/>
</dbReference>
<sequence>MTLVTPSNVPSVTIDPSALSAAAESLRHRADAAADSAERITTT</sequence>
<organism evidence="1 2">
    <name type="scientific">Microbacterium mcarthurae</name>
    <dbReference type="NCBI Taxonomy" id="3035918"/>
    <lineage>
        <taxon>Bacteria</taxon>
        <taxon>Bacillati</taxon>
        <taxon>Actinomycetota</taxon>
        <taxon>Actinomycetes</taxon>
        <taxon>Micrococcales</taxon>
        <taxon>Microbacteriaceae</taxon>
        <taxon>Microbacterium</taxon>
    </lineage>
</organism>
<proteinExistence type="predicted"/>
<evidence type="ECO:0000313" key="2">
    <source>
        <dbReference type="Proteomes" id="UP001630303"/>
    </source>
</evidence>
<accession>A0ABW9GE24</accession>
<reference evidence="1 2" key="1">
    <citation type="submission" date="2023-03" db="EMBL/GenBank/DDBJ databases">
        <title>MT1 and MT2 Draft Genomes of Novel Species.</title>
        <authorList>
            <person name="Venkateswaran K."/>
        </authorList>
    </citation>
    <scope>NUCLEOTIDE SEQUENCE [LARGE SCALE GENOMIC DNA]</scope>
    <source>
        <strain evidence="1 2">IF8SW-P5</strain>
    </source>
</reference>
<dbReference type="RefSeq" id="WP_375095478.1">
    <property type="nucleotide sequence ID" value="NZ_JAROCE010000001.1"/>
</dbReference>
<name>A0ABW9GE24_9MICO</name>
<comment type="caution">
    <text evidence="1">The sequence shown here is derived from an EMBL/GenBank/DDBJ whole genome shotgun (WGS) entry which is preliminary data.</text>
</comment>
<protein>
    <submittedName>
        <fullName evidence="1">Uncharacterized protein</fullName>
    </submittedName>
</protein>
<dbReference type="EMBL" id="JAROCE010000001">
    <property type="protein sequence ID" value="MFM2719441.1"/>
    <property type="molecule type" value="Genomic_DNA"/>
</dbReference>
<gene>
    <name evidence="1" type="ORF">P5G46_02885</name>
</gene>
<evidence type="ECO:0000313" key="1">
    <source>
        <dbReference type="EMBL" id="MFM2719441.1"/>
    </source>
</evidence>
<keyword evidence="2" id="KW-1185">Reference proteome</keyword>